<evidence type="ECO:0000256" key="11">
    <source>
        <dbReference type="RuleBase" id="RU003357"/>
    </source>
</evidence>
<feature type="domain" description="TonB-dependent receptor-like beta-barrel" evidence="13">
    <location>
        <begin position="394"/>
        <end position="810"/>
    </location>
</feature>
<keyword evidence="16" id="KW-1185">Reference proteome</keyword>
<keyword evidence="15" id="KW-0675">Receptor</keyword>
<comment type="similarity">
    <text evidence="9 11">Belongs to the TonB-dependent receptor family.</text>
</comment>
<dbReference type="SUPFAM" id="SSF56935">
    <property type="entry name" value="Porins"/>
    <property type="match status" value="1"/>
</dbReference>
<evidence type="ECO:0000313" key="16">
    <source>
        <dbReference type="Proteomes" id="UP000027446"/>
    </source>
</evidence>
<dbReference type="InterPro" id="IPR037066">
    <property type="entry name" value="Plug_dom_sf"/>
</dbReference>
<dbReference type="CDD" id="cd01347">
    <property type="entry name" value="ligand_gated_channel"/>
    <property type="match status" value="1"/>
</dbReference>
<dbReference type="PROSITE" id="PS01156">
    <property type="entry name" value="TONB_DEPENDENT_REC_2"/>
    <property type="match status" value="1"/>
</dbReference>
<dbReference type="Proteomes" id="UP000027446">
    <property type="component" value="Unassembled WGS sequence"/>
</dbReference>
<dbReference type="AlphaFoldDB" id="A0A069E9L7"/>
<dbReference type="PROSITE" id="PS52016">
    <property type="entry name" value="TONB_DEPENDENT_REC_3"/>
    <property type="match status" value="1"/>
</dbReference>
<evidence type="ECO:0000256" key="2">
    <source>
        <dbReference type="ARBA" id="ARBA00022448"/>
    </source>
</evidence>
<feature type="domain" description="TonB-dependent receptor plug" evidence="14">
    <location>
        <begin position="55"/>
        <end position="148"/>
    </location>
</feature>
<dbReference type="STRING" id="1280949.HAD_10460"/>
<evidence type="ECO:0000256" key="3">
    <source>
        <dbReference type="ARBA" id="ARBA00022452"/>
    </source>
</evidence>
<evidence type="ECO:0000256" key="7">
    <source>
        <dbReference type="ARBA" id="ARBA00023136"/>
    </source>
</evidence>
<keyword evidence="7 9" id="KW-0472">Membrane</keyword>
<dbReference type="InterPro" id="IPR036942">
    <property type="entry name" value="Beta-barrel_TonB_sf"/>
</dbReference>
<dbReference type="Gene3D" id="2.170.130.10">
    <property type="entry name" value="TonB-dependent receptor, plug domain"/>
    <property type="match status" value="1"/>
</dbReference>
<gene>
    <name evidence="15" type="ORF">HAD_10460</name>
</gene>
<keyword evidence="8 9" id="KW-0998">Cell outer membrane</keyword>
<dbReference type="OrthoDB" id="5476657at2"/>
<accession>A0A069E9L7</accession>
<evidence type="ECO:0000256" key="6">
    <source>
        <dbReference type="ARBA" id="ARBA00023077"/>
    </source>
</evidence>
<dbReference type="EMBL" id="ARYH01000001">
    <property type="protein sequence ID" value="KCZ86101.1"/>
    <property type="molecule type" value="Genomic_DNA"/>
</dbReference>
<dbReference type="PANTHER" id="PTHR40980">
    <property type="entry name" value="PLUG DOMAIN-CONTAINING PROTEIN"/>
    <property type="match status" value="1"/>
</dbReference>
<dbReference type="InterPro" id="IPR000531">
    <property type="entry name" value="Beta-barrel_TonB"/>
</dbReference>
<proteinExistence type="inferred from homology"/>
<dbReference type="Pfam" id="PF07715">
    <property type="entry name" value="Plug"/>
    <property type="match status" value="1"/>
</dbReference>
<feature type="chain" id="PRO_5001663610" evidence="12">
    <location>
        <begin position="25"/>
        <end position="843"/>
    </location>
</feature>
<dbReference type="PATRIC" id="fig|1280949.3.peg.2138"/>
<comment type="subcellular location">
    <subcellularLocation>
        <location evidence="1 9">Cell outer membrane</location>
        <topology evidence="1 9">Multi-pass membrane protein</topology>
    </subcellularLocation>
</comment>
<evidence type="ECO:0000256" key="4">
    <source>
        <dbReference type="ARBA" id="ARBA00022692"/>
    </source>
</evidence>
<evidence type="ECO:0000256" key="5">
    <source>
        <dbReference type="ARBA" id="ARBA00022729"/>
    </source>
</evidence>
<dbReference type="Gene3D" id="2.40.170.20">
    <property type="entry name" value="TonB-dependent receptor, beta-barrel domain"/>
    <property type="match status" value="1"/>
</dbReference>
<sequence length="843" mass="92894">MFRTRKALNLLLATSVLAWPAAWAQEGTDAESRQQTVVVTGTPIRDSQVAAIETKRNAENVVDIIAADTIGRFPDQNLADSLGRLPGLAIERDQGQARYINFRGLPFRNTKIAFDGMDIPGAENGRTTRFDAFPSVITAAVEANKAITPDMPGEAVAGFVNIRTYSPFDQEGFHVSAEAGYGEQELGGGPVKKYNGRASWSNDTLGVVVFGSHNARVQNTDNREYSLSLNETNGELTLNSVDFRSYFVEREDSAYGGTIEVRPQSDAVDRLFFSTLYSEFIDTEQRNQYTFATQDAPEGSEANGVVALVTRALEYGQYDNSTFTNTLGADFALSGWDVEARYNYTKTEDNLYLPLPYSVYGVAGVNYDISNLEDPILTLVQPGTSTPMALSDINYATTLGLFYTGAFDIDSNKLKLDASRYTDLFGDTAVKLGVQYDTRQGKGFVPTASYIAAPSNIGSYETDTLWYSDFTNSINGHYYRNEQLRADWAAEIGGFPDVTAPEDQATKIEEKILALYAMGTTTFGRGSLTYGARMESTDYTSDGFTVTSGVSSPNSYSDDYVNVLPSVHFNYDLTDELKFRASMSTGVSRPNYTEMRSSVGVNPLATPRPLANGGNPRLDPEESIGGDLSLEWYHGDASLLSVGAFYRSIDNVIYAQTGEIEANLIDPAQADGVIWDYKSFFNGSDGRANGIEVNAVVDLADFLPVESLSGVGFNFNATLLDSEFKTRDGIKYSLPGTSDAIYNASIYVEKWGLSARLNYQYRDDWMSTTENDGLDEYWAAETRVDASLRYTLPFETRGAQFTVFLNGNNLTNETDVRYTDTPRTPNQVEGYGRYWLMGLRADF</sequence>
<evidence type="ECO:0000256" key="10">
    <source>
        <dbReference type="PROSITE-ProRule" id="PRU10144"/>
    </source>
</evidence>
<organism evidence="15 16">
    <name type="scientific">Hyphomonas adhaerens MHS-3</name>
    <dbReference type="NCBI Taxonomy" id="1280949"/>
    <lineage>
        <taxon>Bacteria</taxon>
        <taxon>Pseudomonadati</taxon>
        <taxon>Pseudomonadota</taxon>
        <taxon>Alphaproteobacteria</taxon>
        <taxon>Hyphomonadales</taxon>
        <taxon>Hyphomonadaceae</taxon>
        <taxon>Hyphomonas</taxon>
    </lineage>
</organism>
<dbReference type="InterPro" id="IPR039426">
    <property type="entry name" value="TonB-dep_rcpt-like"/>
</dbReference>
<dbReference type="eggNOG" id="COG4771">
    <property type="taxonomic scope" value="Bacteria"/>
</dbReference>
<keyword evidence="2 9" id="KW-0813">Transport</keyword>
<evidence type="ECO:0000256" key="1">
    <source>
        <dbReference type="ARBA" id="ARBA00004571"/>
    </source>
</evidence>
<dbReference type="GO" id="GO:0009279">
    <property type="term" value="C:cell outer membrane"/>
    <property type="evidence" value="ECO:0007669"/>
    <property type="project" value="UniProtKB-SubCell"/>
</dbReference>
<evidence type="ECO:0000259" key="13">
    <source>
        <dbReference type="Pfam" id="PF00593"/>
    </source>
</evidence>
<dbReference type="RefSeq" id="WP_035570938.1">
    <property type="nucleotide sequence ID" value="NZ_ARYH01000001.1"/>
</dbReference>
<evidence type="ECO:0000313" key="15">
    <source>
        <dbReference type="EMBL" id="KCZ86101.1"/>
    </source>
</evidence>
<evidence type="ECO:0000256" key="9">
    <source>
        <dbReference type="PROSITE-ProRule" id="PRU01360"/>
    </source>
</evidence>
<reference evidence="15 16" key="1">
    <citation type="journal article" date="2014" name="Antonie Van Leeuwenhoek">
        <title>Hyphomonas beringensis sp. nov. and Hyphomonas chukchiensis sp. nov., isolated from surface seawater of the Bering Sea and Chukchi Sea.</title>
        <authorList>
            <person name="Li C."/>
            <person name="Lai Q."/>
            <person name="Li G."/>
            <person name="Dong C."/>
            <person name="Wang J."/>
            <person name="Liao Y."/>
            <person name="Shao Z."/>
        </authorList>
    </citation>
    <scope>NUCLEOTIDE SEQUENCE [LARGE SCALE GENOMIC DNA]</scope>
    <source>
        <strain evidence="15 16">MHS-3</strain>
    </source>
</reference>
<dbReference type="InterPro" id="IPR012910">
    <property type="entry name" value="Plug_dom"/>
</dbReference>
<dbReference type="PANTHER" id="PTHR40980:SF4">
    <property type="entry name" value="TONB-DEPENDENT RECEPTOR-LIKE BETA-BARREL DOMAIN-CONTAINING PROTEIN"/>
    <property type="match status" value="1"/>
</dbReference>
<dbReference type="InterPro" id="IPR010917">
    <property type="entry name" value="TonB_rcpt_CS"/>
</dbReference>
<name>A0A069E9L7_9PROT</name>
<dbReference type="NCBIfam" id="TIGR01782">
    <property type="entry name" value="TonB-Xanth-Caul"/>
    <property type="match status" value="1"/>
</dbReference>
<comment type="caution">
    <text evidence="15">The sequence shown here is derived from an EMBL/GenBank/DDBJ whole genome shotgun (WGS) entry which is preliminary data.</text>
</comment>
<dbReference type="Pfam" id="PF00593">
    <property type="entry name" value="TonB_dep_Rec_b-barrel"/>
    <property type="match status" value="1"/>
</dbReference>
<keyword evidence="5 12" id="KW-0732">Signal</keyword>
<evidence type="ECO:0000256" key="12">
    <source>
        <dbReference type="SAM" id="SignalP"/>
    </source>
</evidence>
<keyword evidence="3 9" id="KW-1134">Transmembrane beta strand</keyword>
<feature type="short sequence motif" description="TonB C-terminal box" evidence="10">
    <location>
        <begin position="826"/>
        <end position="843"/>
    </location>
</feature>
<keyword evidence="6 11" id="KW-0798">TonB box</keyword>
<evidence type="ECO:0000259" key="14">
    <source>
        <dbReference type="Pfam" id="PF07715"/>
    </source>
</evidence>
<keyword evidence="4 9" id="KW-0812">Transmembrane</keyword>
<dbReference type="InterPro" id="IPR010104">
    <property type="entry name" value="TonB_rcpt_bac"/>
</dbReference>
<protein>
    <submittedName>
        <fullName evidence="15">TonB-dependent receptor-like protein</fullName>
    </submittedName>
</protein>
<feature type="signal peptide" evidence="12">
    <location>
        <begin position="1"/>
        <end position="24"/>
    </location>
</feature>
<evidence type="ECO:0000256" key="8">
    <source>
        <dbReference type="ARBA" id="ARBA00023237"/>
    </source>
</evidence>